<protein>
    <submittedName>
        <fullName evidence="2">Uncharacterized protein</fullName>
    </submittedName>
</protein>
<feature type="compositionally biased region" description="Basic and acidic residues" evidence="1">
    <location>
        <begin position="306"/>
        <end position="315"/>
    </location>
</feature>
<proteinExistence type="predicted"/>
<accession>A0ABS9JJK7</accession>
<dbReference type="CDD" id="cd20235">
    <property type="entry name" value="PFM_spherulin-2a-like"/>
    <property type="match status" value="1"/>
</dbReference>
<feature type="region of interest" description="Disordered" evidence="1">
    <location>
        <begin position="293"/>
        <end position="315"/>
    </location>
</feature>
<sequence length="315" mass="34148">MPFHVNLTASKRPGECKAVGTGSVKHVINASEAKAFGLDQTDRIKAVIGKAVGKNPDEYWLKGPTPEGAANGADPEYGDVYTRFGWDPVTATLIVKNARLLEVTTKPVIAHHVEWINHTDHAASYSANMIIEKTDTCSSTWSWTDKFSVGQKITYKVSVKAEAPVGEVGGELGGETSFGFEHAWGEAKTKSHTVRVGVSDMVKSNVPKHSAETAYLFSTLGSAKFRITYEATLSGWLAFQHRDWYTASDGSARYRAHKVDMVLRNAGLPTSLTVHQDVTVGFYSDASVQLYPGRYNPNKKPGGAPGEKKSGVSGR</sequence>
<dbReference type="Proteomes" id="UP001299012">
    <property type="component" value="Unassembled WGS sequence"/>
</dbReference>
<reference evidence="2 3" key="1">
    <citation type="submission" date="2022-01" db="EMBL/GenBank/DDBJ databases">
        <title>Draft Genome Sequences of Seven Type Strains of the Genus Streptomyces.</title>
        <authorList>
            <person name="Aziz S."/>
            <person name="Coretto E."/>
            <person name="Chronakova A."/>
            <person name="Sproer C."/>
            <person name="Huber K."/>
            <person name="Nouioui I."/>
            <person name="Gross H."/>
        </authorList>
    </citation>
    <scope>NUCLEOTIDE SEQUENCE [LARGE SCALE GENOMIC DNA]</scope>
    <source>
        <strain evidence="2 3">DSM 41685</strain>
    </source>
</reference>
<dbReference type="RefSeq" id="WP_086700203.1">
    <property type="nucleotide sequence ID" value="NZ_JAKKZF010000085.1"/>
</dbReference>
<dbReference type="SUPFAM" id="SSF56973">
    <property type="entry name" value="Aerolisin/ETX pore-forming domain"/>
    <property type="match status" value="1"/>
</dbReference>
<dbReference type="EMBL" id="JAKKZF010000085">
    <property type="protein sequence ID" value="MCG0065754.1"/>
    <property type="molecule type" value="Genomic_DNA"/>
</dbReference>
<keyword evidence="3" id="KW-1185">Reference proteome</keyword>
<evidence type="ECO:0000256" key="1">
    <source>
        <dbReference type="SAM" id="MobiDB-lite"/>
    </source>
</evidence>
<evidence type="ECO:0000313" key="2">
    <source>
        <dbReference type="EMBL" id="MCG0065754.1"/>
    </source>
</evidence>
<gene>
    <name evidence="2" type="ORF">L0F81_21055</name>
</gene>
<name>A0ABS9JJK7_9ACTN</name>
<organism evidence="2 3">
    <name type="scientific">Streptomyces tricolor</name>
    <dbReference type="NCBI Taxonomy" id="68277"/>
    <lineage>
        <taxon>Bacteria</taxon>
        <taxon>Bacillati</taxon>
        <taxon>Actinomycetota</taxon>
        <taxon>Actinomycetes</taxon>
        <taxon>Kitasatosporales</taxon>
        <taxon>Streptomycetaceae</taxon>
        <taxon>Streptomyces</taxon>
        <taxon>Streptomyces violaceoruber group</taxon>
    </lineage>
</organism>
<dbReference type="Gene3D" id="2.170.15.10">
    <property type="entry name" value="Proaerolysin, chain A, domain 3"/>
    <property type="match status" value="1"/>
</dbReference>
<evidence type="ECO:0000313" key="3">
    <source>
        <dbReference type="Proteomes" id="UP001299012"/>
    </source>
</evidence>
<comment type="caution">
    <text evidence="2">The sequence shown here is derived from an EMBL/GenBank/DDBJ whole genome shotgun (WGS) entry which is preliminary data.</text>
</comment>